<evidence type="ECO:0000256" key="4">
    <source>
        <dbReference type="ARBA" id="ARBA00022679"/>
    </source>
</evidence>
<feature type="domain" description="FAT" evidence="16">
    <location>
        <begin position="1710"/>
        <end position="2297"/>
    </location>
</feature>
<dbReference type="PANTHER" id="PTHR37079">
    <property type="entry name" value="SERINE/THREONINE-PROTEIN KINASE ATM"/>
    <property type="match status" value="1"/>
</dbReference>
<keyword evidence="6" id="KW-0227">DNA damage</keyword>
<evidence type="ECO:0000256" key="8">
    <source>
        <dbReference type="ARBA" id="ARBA00022840"/>
    </source>
</evidence>
<dbReference type="InterPro" id="IPR018936">
    <property type="entry name" value="PI3/4_kinase_CS"/>
</dbReference>
<dbReference type="PROSITE" id="PS51190">
    <property type="entry name" value="FATC"/>
    <property type="match status" value="1"/>
</dbReference>
<keyword evidence="8" id="KW-0067">ATP-binding</keyword>
<evidence type="ECO:0000256" key="1">
    <source>
        <dbReference type="ARBA" id="ARBA00004123"/>
    </source>
</evidence>
<dbReference type="EC" id="2.7.11.1" evidence="2"/>
<evidence type="ECO:0000259" key="16">
    <source>
        <dbReference type="PROSITE" id="PS51189"/>
    </source>
</evidence>
<dbReference type="InterPro" id="IPR011009">
    <property type="entry name" value="Kinase-like_dom_sf"/>
</dbReference>
<evidence type="ECO:0000256" key="2">
    <source>
        <dbReference type="ARBA" id="ARBA00012513"/>
    </source>
</evidence>
<keyword evidence="3" id="KW-0723">Serine/threonine-protein kinase</keyword>
<dbReference type="InterPro" id="IPR003151">
    <property type="entry name" value="PIK-rel_kinase_FAT"/>
</dbReference>
<dbReference type="InterPro" id="IPR038980">
    <property type="entry name" value="ATM_plant"/>
</dbReference>
<dbReference type="EMBL" id="OU900094">
    <property type="protein sequence ID" value="CAG9854398.1"/>
    <property type="molecule type" value="Genomic_DNA"/>
</dbReference>
<dbReference type="FunFam" id="3.30.1010.10:FF:000023">
    <property type="entry name" value="Serine/threonine-protein kinase ATM"/>
    <property type="match status" value="1"/>
</dbReference>
<keyword evidence="4" id="KW-0808">Transferase</keyword>
<evidence type="ECO:0000256" key="3">
    <source>
        <dbReference type="ARBA" id="ARBA00022527"/>
    </source>
</evidence>
<dbReference type="InterPro" id="IPR014009">
    <property type="entry name" value="PIK_FAT"/>
</dbReference>
<comment type="catalytic activity">
    <reaction evidence="12">
        <text>L-seryl-[protein] + ATP = O-phospho-L-seryl-[protein] + ADP + H(+)</text>
        <dbReference type="Rhea" id="RHEA:17989"/>
        <dbReference type="Rhea" id="RHEA-COMP:9863"/>
        <dbReference type="Rhea" id="RHEA-COMP:11604"/>
        <dbReference type="ChEBI" id="CHEBI:15378"/>
        <dbReference type="ChEBI" id="CHEBI:29999"/>
        <dbReference type="ChEBI" id="CHEBI:30616"/>
        <dbReference type="ChEBI" id="CHEBI:83421"/>
        <dbReference type="ChEBI" id="CHEBI:456216"/>
        <dbReference type="EC" id="2.7.11.1"/>
    </reaction>
</comment>
<dbReference type="Pfam" id="PF00454">
    <property type="entry name" value="PI3_PI4_kinase"/>
    <property type="match status" value="1"/>
</dbReference>
<dbReference type="InterPro" id="IPR036940">
    <property type="entry name" value="PI3/4_kinase_cat_sf"/>
</dbReference>
<feature type="domain" description="PI3K/PI4K catalytic" evidence="15">
    <location>
        <begin position="2404"/>
        <end position="2728"/>
    </location>
</feature>
<keyword evidence="10" id="KW-0131">Cell cycle</keyword>
<evidence type="ECO:0000256" key="14">
    <source>
        <dbReference type="SAM" id="MobiDB-lite"/>
    </source>
</evidence>
<dbReference type="Pfam" id="PF02259">
    <property type="entry name" value="FAT"/>
    <property type="match status" value="1"/>
</dbReference>
<keyword evidence="7" id="KW-0418">Kinase</keyword>
<dbReference type="PROSITE" id="PS00916">
    <property type="entry name" value="PI3_4_KINASE_2"/>
    <property type="match status" value="1"/>
</dbReference>
<keyword evidence="9" id="KW-0539">Nucleus</keyword>
<accession>A0A9N9XJT2</accession>
<dbReference type="Gene3D" id="1.10.1070.11">
    <property type="entry name" value="Phosphatidylinositol 3-/4-kinase, catalytic domain"/>
    <property type="match status" value="1"/>
</dbReference>
<dbReference type="CDD" id="cd05171">
    <property type="entry name" value="PIKKc_ATM"/>
    <property type="match status" value="1"/>
</dbReference>
<dbReference type="SMART" id="SM00146">
    <property type="entry name" value="PI3Kc"/>
    <property type="match status" value="1"/>
</dbReference>
<dbReference type="SMART" id="SM01343">
    <property type="entry name" value="FATC"/>
    <property type="match status" value="1"/>
</dbReference>
<dbReference type="SUPFAM" id="SSF48371">
    <property type="entry name" value="ARM repeat"/>
    <property type="match status" value="2"/>
</dbReference>
<dbReference type="Pfam" id="PF02260">
    <property type="entry name" value="FATC"/>
    <property type="match status" value="1"/>
</dbReference>
<gene>
    <name evidence="18" type="ORF">PHYEVI_LOCUS861</name>
</gene>
<name>A0A9N9XJT2_PHYSR</name>
<sequence length="2766" mass="316884">MDKQQLEQCVTNIESDKVTIRRKYCTLLSELLDTNIVDSLEENICRRLISSLQWAIKKDVNLAQKSSAAEQLVKIITLSLKKDIDINLRNLVGYVVGCMQEAQMKACYQTQFLEIIQKNFISQPKVMGQLKREDWTEIYGVIKSLINEDIRQSLLLQCLDNLINWGPSYGMSPNLLREDFQFITNFCLEATCDSRQNIQMKTIQIAIHFCEQTIKDNRVSCCKFGEDVITSFGKMYYTSKGPSLTKRLLVEFFLLQIVIHHPRGVFPNNPAAYACNWNLWRNFQKSLLSWLIKDIEWDSKQFKQGMSNSLLEKDDETSVFCNNFTKLFVEVSWQLLMDPNVNQSVRPESPPTKKLKMEYSFANYLDSLRKTKSWLWLHVITSLIKTYPGLIEVGDYTALLEILSAFQVNCNQHNVVEKTYVCLFEMIRIETTLDIKQHEEAITKLWKLIGINSVRAFGLDQHKKPAEKLIERLVSKGIVDFEDLLQTYQSGVSSLTISSIACFNTGLKFTALNELNKKECIMRCILPRNCKSYEHLLDKETARLLVKLVFSEFQCENVESPEPFQSNDIYSNIIDIYSKTSYLHNEEVSSVNRKEHSPSVTPDVHDGSISLLTTVVTEFVGNSTDCEQNKEEILFYKAALLSNLCHWLREYNVREISNCPFMNLLEDIWKNDLIMEFRLCSYIDGKSGKKLLNCLGIVEELFSLDVAEPVMDKLKEFVPMKFLKSLVECLNGLQMEGSSKFNAAFELKKSIVKVLTSYACVCGKNLNERQSRVLLNLSNPSYDFSIDQEYELLKTFLDSLKSSNLKTFPDAILNNINACIKELAQVRYKDEAEGILDILSGMLPFISSSADVEIKSLSVCFLKPFHDNLDHYGPNVSLLLLECCRILCELDAQNDFSRWSGKEIIKFVPDFLTSDYQEVRFKAIDVFVAYFRANYGCTQLSGIHTQEEVFNQIYEKSLLNLEVTGSYTNQREMDETLCRTASVLLTFVNIVNNCDNWIEESLYSLIKISHVKNIENIKEALRIINKSKFGNVDSSILEKYLLHIMKKWFEDGYSFDEFPFNLLNCTDKFDFYRKHFDDYGYLIVLKAPDDLSSLANILTFTQEEIVEKTSAKILSHLICSDRDNCPKDSLSNNKIFASYIEIVGAERLKQILNENLQDIVMEILNHLNDDQYISNTLRETVIFFNKRLTTSEVSQRFVFVEKFVCAKPLGSALIERPSQLENILLRSKEQLMRASLAKDRLKYLHRYTFFVGFVVEFLDTKDDCGRFFIRDVLHTLTNSIRNGADGDGVATASCTFLSIFLRAILPRLSLAFKPFFSDTVSAINQFYLTRKSVSSTCKEILHRLLIDNSTEFGEDIAKLDAFPEFVDEKQDRRDAKRPQLSEEILRFLDGRDASEKEDGLVDLRRALADRKEELMALYDKLDETRGFSEDCENSPLHRLICALARLCQSDKKRVVIEAARCLGELGPTNLHTVVLQPEKYTIHREYSPLQILIGNVISMLSEYIVDCDINVIKAASKLLYSVLATKEASAVLGTDDDFGCGPIVNDYIQPYVPCNKPSQSQNLSVNANLFLTNLQDDELWCPNSCVSHENWIVKLFTNILNTFSESSILPKLIDICKIKVEFSERLFPIVTVILLVKGHKKVAELISKKIDYFFSQHWKITKESDGRRCIATNKKSVKFMLDLVQFVRLMKKSNLYTIKYNVQLNVNNLYVAKAAAFCANHFSALYFAELFCQENVEKIEDEDPVHCEKRSTMIDAIYKNMNPELAEGLYNILRNAYKAVGDFDALSGCGDSFLLHPKYRIEHYKEQGKYDQVVQYYSNQPAHNDELMASLKALEIYKVPALYASSAPDYECLWRLGRWSFEEASSFDDYEKHRFSALKALRNNNAYSLEKSSEAQFLCVANRLKTVSLESSHNLYPALSKLQALVELEDLSKAASVDGLIEKWRSQDGFARKSDFKYVEPIVAHRLIMLTDCLNGAQRSDVVRNYVADLYLAFADFAREEGFDKKGLMILDNLKRIPGLSSDVLVKINLLDAQLCWSVGNTVVAKQILKELCHISKTSDPKLYSQALKLTGYYMSETRSENSNTIISEYFEKSITIMAKKEVEKNGADIQIMLDSFDKLAVFADKEYQQIMTYIKSDVFQKKIDHMEETKKTAADLLNQRNKSVLEKRAAIIHDRNSSIDDAEIKAAYHESNNFLKIALKYYSLCLTHGNVKNERIFQLIALFLTNRKNEEIADTIEKYFLKIPSYKFIVTLPQLVPHLADEEVDLFGKKVTEVLRACALDHPYHTLPLLLAITNAHKDRDYLDGKVKTVTNDLRTIKAQQLLALLKRKGLKDLINRTDSMSQALIDLAYLKCPDEYPEEKDYPISKQKILSIKQFDDVLVPTCELPISISKDYTKIIGISHFKPSYRIVGGVNQPKKIICVGTNGLFYSQLIKGHDDLRQDAVMQQVFNIMNNLLSYNKSTKHLRIRTYKIVPLSMRSGILKWADNSMPIGEYLVGTSRNKIKGAHEIYRPTDKSPNYVKNVFKNVAQKSAEHKLKTYKDICRNFRPVFHHFFENFFLQPAVWYERRRAYIHSVATTSICGYVLGIGDRHNSNILIDKTTAEVIHIDFGVAFEQGRVLPTPETVPFRLTRDIVDGMGASGVEGIFRRSCEKTMEVLRQNGQTINTILEVLLYDPLYVWTITNAEANKRQIDGGSAVTGKAESSGSSEEPKNVSAKRALLRLREKLQGTELGYPRSIEHQVEALIQQAVDPTNLCKLFVGWQPYL</sequence>
<dbReference type="PROSITE" id="PS50290">
    <property type="entry name" value="PI3_4_KINASE_3"/>
    <property type="match status" value="1"/>
</dbReference>
<evidence type="ECO:0000313" key="18">
    <source>
        <dbReference type="EMBL" id="CAG9854398.1"/>
    </source>
</evidence>
<dbReference type="OrthoDB" id="381190at2759"/>
<dbReference type="GO" id="GO:0006281">
    <property type="term" value="P:DNA repair"/>
    <property type="evidence" value="ECO:0007669"/>
    <property type="project" value="InterPro"/>
</dbReference>
<evidence type="ECO:0000259" key="15">
    <source>
        <dbReference type="PROSITE" id="PS50290"/>
    </source>
</evidence>
<keyword evidence="5" id="KW-0547">Nucleotide-binding</keyword>
<dbReference type="Gene3D" id="3.30.1010.10">
    <property type="entry name" value="Phosphatidylinositol 3-kinase Catalytic Subunit, Chain A, domain 4"/>
    <property type="match status" value="1"/>
</dbReference>
<dbReference type="InterPro" id="IPR016024">
    <property type="entry name" value="ARM-type_fold"/>
</dbReference>
<dbReference type="PANTHER" id="PTHR37079:SF4">
    <property type="entry name" value="SERINE_THREONINE-PROTEIN KINASE ATM"/>
    <property type="match status" value="1"/>
</dbReference>
<comment type="subcellular location">
    <subcellularLocation>
        <location evidence="1">Nucleus</location>
    </subcellularLocation>
</comment>
<dbReference type="InterPro" id="IPR044107">
    <property type="entry name" value="PIKKc_ATM"/>
</dbReference>
<dbReference type="InterPro" id="IPR003152">
    <property type="entry name" value="FATC_dom"/>
</dbReference>
<evidence type="ECO:0000313" key="19">
    <source>
        <dbReference type="Proteomes" id="UP001153712"/>
    </source>
</evidence>
<dbReference type="Proteomes" id="UP001153712">
    <property type="component" value="Chromosome 1"/>
</dbReference>
<dbReference type="SUPFAM" id="SSF56112">
    <property type="entry name" value="Protein kinase-like (PK-like)"/>
    <property type="match status" value="1"/>
</dbReference>
<evidence type="ECO:0000256" key="6">
    <source>
        <dbReference type="ARBA" id="ARBA00022763"/>
    </source>
</evidence>
<evidence type="ECO:0000256" key="13">
    <source>
        <dbReference type="ARBA" id="ARBA00073111"/>
    </source>
</evidence>
<comment type="catalytic activity">
    <reaction evidence="11">
        <text>L-threonyl-[protein] + ATP = O-phospho-L-threonyl-[protein] + ADP + H(+)</text>
        <dbReference type="Rhea" id="RHEA:46608"/>
        <dbReference type="Rhea" id="RHEA-COMP:11060"/>
        <dbReference type="Rhea" id="RHEA-COMP:11605"/>
        <dbReference type="ChEBI" id="CHEBI:15378"/>
        <dbReference type="ChEBI" id="CHEBI:30013"/>
        <dbReference type="ChEBI" id="CHEBI:30616"/>
        <dbReference type="ChEBI" id="CHEBI:61977"/>
        <dbReference type="ChEBI" id="CHEBI:456216"/>
        <dbReference type="EC" id="2.7.11.1"/>
    </reaction>
</comment>
<feature type="domain" description="FATC" evidence="17">
    <location>
        <begin position="2734"/>
        <end position="2766"/>
    </location>
</feature>
<evidence type="ECO:0000256" key="10">
    <source>
        <dbReference type="ARBA" id="ARBA00023306"/>
    </source>
</evidence>
<evidence type="ECO:0000259" key="17">
    <source>
        <dbReference type="PROSITE" id="PS51190"/>
    </source>
</evidence>
<reference evidence="18" key="1">
    <citation type="submission" date="2022-01" db="EMBL/GenBank/DDBJ databases">
        <authorList>
            <person name="King R."/>
        </authorList>
    </citation>
    <scope>NUCLEOTIDE SEQUENCE</scope>
</reference>
<dbReference type="PROSITE" id="PS51189">
    <property type="entry name" value="FAT"/>
    <property type="match status" value="1"/>
</dbReference>
<protein>
    <recommendedName>
        <fullName evidence="13">Serine/threonine-protein kinase ATM</fullName>
        <ecNumber evidence="2">2.7.11.1</ecNumber>
    </recommendedName>
</protein>
<evidence type="ECO:0000256" key="9">
    <source>
        <dbReference type="ARBA" id="ARBA00023242"/>
    </source>
</evidence>
<dbReference type="GO" id="GO:0004674">
    <property type="term" value="F:protein serine/threonine kinase activity"/>
    <property type="evidence" value="ECO:0007669"/>
    <property type="project" value="UniProtKB-KW"/>
</dbReference>
<evidence type="ECO:0000256" key="11">
    <source>
        <dbReference type="ARBA" id="ARBA00047899"/>
    </source>
</evidence>
<keyword evidence="19" id="KW-1185">Reference proteome</keyword>
<organism evidence="18 19">
    <name type="scientific">Phyllotreta striolata</name>
    <name type="common">Striped flea beetle</name>
    <name type="synonym">Crioceris striolata</name>
    <dbReference type="NCBI Taxonomy" id="444603"/>
    <lineage>
        <taxon>Eukaryota</taxon>
        <taxon>Metazoa</taxon>
        <taxon>Ecdysozoa</taxon>
        <taxon>Arthropoda</taxon>
        <taxon>Hexapoda</taxon>
        <taxon>Insecta</taxon>
        <taxon>Pterygota</taxon>
        <taxon>Neoptera</taxon>
        <taxon>Endopterygota</taxon>
        <taxon>Coleoptera</taxon>
        <taxon>Polyphaga</taxon>
        <taxon>Cucujiformia</taxon>
        <taxon>Chrysomeloidea</taxon>
        <taxon>Chrysomelidae</taxon>
        <taxon>Galerucinae</taxon>
        <taxon>Alticini</taxon>
        <taxon>Phyllotreta</taxon>
    </lineage>
</organism>
<dbReference type="GO" id="GO:0005634">
    <property type="term" value="C:nucleus"/>
    <property type="evidence" value="ECO:0007669"/>
    <property type="project" value="UniProtKB-SubCell"/>
</dbReference>
<dbReference type="GO" id="GO:0005524">
    <property type="term" value="F:ATP binding"/>
    <property type="evidence" value="ECO:0007669"/>
    <property type="project" value="UniProtKB-KW"/>
</dbReference>
<proteinExistence type="predicted"/>
<evidence type="ECO:0000256" key="7">
    <source>
        <dbReference type="ARBA" id="ARBA00022777"/>
    </source>
</evidence>
<evidence type="ECO:0000256" key="5">
    <source>
        <dbReference type="ARBA" id="ARBA00022741"/>
    </source>
</evidence>
<dbReference type="PROSITE" id="PS00915">
    <property type="entry name" value="PI3_4_KINASE_1"/>
    <property type="match status" value="1"/>
</dbReference>
<evidence type="ECO:0000256" key="12">
    <source>
        <dbReference type="ARBA" id="ARBA00048679"/>
    </source>
</evidence>
<feature type="region of interest" description="Disordered" evidence="14">
    <location>
        <begin position="2695"/>
        <end position="2716"/>
    </location>
</feature>
<dbReference type="InterPro" id="IPR000403">
    <property type="entry name" value="PI3/4_kinase_cat_dom"/>
</dbReference>